<dbReference type="EMBL" id="QLNQ01000022">
    <property type="protein sequence ID" value="RCK64522.1"/>
    <property type="molecule type" value="Genomic_DNA"/>
</dbReference>
<evidence type="ECO:0000256" key="2">
    <source>
        <dbReference type="SAM" id="MobiDB-lite"/>
    </source>
</evidence>
<dbReference type="GO" id="GO:0016226">
    <property type="term" value="P:iron-sulfur cluster assembly"/>
    <property type="evidence" value="ECO:0007669"/>
    <property type="project" value="InterPro"/>
</dbReference>
<evidence type="ECO:0000313" key="4">
    <source>
        <dbReference type="EMBL" id="RCK64522.1"/>
    </source>
</evidence>
<dbReference type="NCBIfam" id="TIGR00049">
    <property type="entry name" value="iron-sulfur cluster assembly accessory protein"/>
    <property type="match status" value="1"/>
</dbReference>
<dbReference type="AlphaFoldDB" id="A0A367YHQ5"/>
<dbReference type="FunFam" id="2.60.300.12:FF:000011">
    <property type="entry name" value="Iron-sulfur assembly protein 2"/>
    <property type="match status" value="1"/>
</dbReference>
<name>A0A367YHQ5_9ASCO</name>
<evidence type="ECO:0000256" key="1">
    <source>
        <dbReference type="ARBA" id="ARBA00006718"/>
    </source>
</evidence>
<dbReference type="SUPFAM" id="SSF89360">
    <property type="entry name" value="HesB-like domain"/>
    <property type="match status" value="1"/>
</dbReference>
<comment type="caution">
    <text evidence="4">The sequence shown here is derived from an EMBL/GenBank/DDBJ whole genome shotgun (WGS) entry which is preliminary data.</text>
</comment>
<feature type="region of interest" description="Disordered" evidence="2">
    <location>
        <begin position="40"/>
        <end position="68"/>
    </location>
</feature>
<dbReference type="STRING" id="5486.A0A367YHQ5"/>
<gene>
    <name evidence="4" type="primary">ISA2_0</name>
    <name evidence="4" type="ORF">Cantr_00378</name>
</gene>
<accession>A0A367YHQ5</accession>
<proteinExistence type="inferred from homology"/>
<dbReference type="PANTHER" id="PTHR43011:SF1">
    <property type="entry name" value="IRON-SULFUR CLUSTER ASSEMBLY 2 HOMOLOG, MITOCHONDRIAL"/>
    <property type="match status" value="1"/>
</dbReference>
<dbReference type="InterPro" id="IPR016092">
    <property type="entry name" value="ATAP"/>
</dbReference>
<dbReference type="InterPro" id="IPR035903">
    <property type="entry name" value="HesB-like_dom_sf"/>
</dbReference>
<feature type="compositionally biased region" description="Pro residues" evidence="2">
    <location>
        <begin position="47"/>
        <end position="56"/>
    </location>
</feature>
<dbReference type="PANTHER" id="PTHR43011">
    <property type="entry name" value="IRON-SULFUR CLUSTER ASSEMBLY 2 HOMOLOG, MITOCHONDRIAL"/>
    <property type="match status" value="1"/>
</dbReference>
<dbReference type="Pfam" id="PF01521">
    <property type="entry name" value="Fe-S_biosyn"/>
    <property type="match status" value="1"/>
</dbReference>
<feature type="domain" description="Core" evidence="3">
    <location>
        <begin position="92"/>
        <end position="197"/>
    </location>
</feature>
<reference evidence="4 5" key="1">
    <citation type="submission" date="2018-06" db="EMBL/GenBank/DDBJ databases">
        <title>Whole genome sequencing of Candida tropicalis (genome annotated by CSBL at Korea University).</title>
        <authorList>
            <person name="Ahn J."/>
        </authorList>
    </citation>
    <scope>NUCLEOTIDE SEQUENCE [LARGE SCALE GENOMIC DNA]</scope>
    <source>
        <strain evidence="4 5">ATCC 20962</strain>
    </source>
</reference>
<dbReference type="GO" id="GO:0005739">
    <property type="term" value="C:mitochondrion"/>
    <property type="evidence" value="ECO:0007669"/>
    <property type="project" value="TreeGrafter"/>
</dbReference>
<protein>
    <submittedName>
        <fullName evidence="4">Iron-sulfur assembly protein 2</fullName>
    </submittedName>
</protein>
<organism evidence="4 5">
    <name type="scientific">Candida viswanathii</name>
    <dbReference type="NCBI Taxonomy" id="5486"/>
    <lineage>
        <taxon>Eukaryota</taxon>
        <taxon>Fungi</taxon>
        <taxon>Dikarya</taxon>
        <taxon>Ascomycota</taxon>
        <taxon>Saccharomycotina</taxon>
        <taxon>Pichiomycetes</taxon>
        <taxon>Debaryomycetaceae</taxon>
        <taxon>Candida/Lodderomyces clade</taxon>
        <taxon>Candida</taxon>
    </lineage>
</organism>
<dbReference type="OrthoDB" id="1938621at2759"/>
<dbReference type="Proteomes" id="UP000253472">
    <property type="component" value="Unassembled WGS sequence"/>
</dbReference>
<evidence type="ECO:0000259" key="3">
    <source>
        <dbReference type="Pfam" id="PF01521"/>
    </source>
</evidence>
<dbReference type="GO" id="GO:0051537">
    <property type="term" value="F:2 iron, 2 sulfur cluster binding"/>
    <property type="evidence" value="ECO:0007669"/>
    <property type="project" value="TreeGrafter"/>
</dbReference>
<dbReference type="Gene3D" id="2.60.300.12">
    <property type="entry name" value="HesB-like domain"/>
    <property type="match status" value="1"/>
</dbReference>
<dbReference type="GO" id="GO:0051539">
    <property type="term" value="F:4 iron, 4 sulfur cluster binding"/>
    <property type="evidence" value="ECO:0007669"/>
    <property type="project" value="TreeGrafter"/>
</dbReference>
<keyword evidence="5" id="KW-1185">Reference proteome</keyword>
<comment type="similarity">
    <text evidence="1">Belongs to the HesB/IscA family.</text>
</comment>
<evidence type="ECO:0000313" key="5">
    <source>
        <dbReference type="Proteomes" id="UP000253472"/>
    </source>
</evidence>
<dbReference type="InterPro" id="IPR000361">
    <property type="entry name" value="ATAP_core_dom"/>
</dbReference>
<dbReference type="GO" id="GO:0005506">
    <property type="term" value="F:iron ion binding"/>
    <property type="evidence" value="ECO:0007669"/>
    <property type="project" value="TreeGrafter"/>
</dbReference>
<sequence>MMTMMMISRNIRHMRIPKGIAYPIVQLTPIRLNATKVLKPSSFSFPTTPPPPPPPQQQQQQEEEKQPRNTLVGDFADDFKVTRLVQGETDLKLGITQRASDKLNQIKRDDGNNDAALAIKVESGGCHGFQYNLKLIDVSKDAGSDEFIFERDGGKVVLDESSLMILQDSKVDYTKELIGSQFKIVDSPYTSSACGCGSSFDFDFDKLEEKSK</sequence>